<feature type="domain" description="DUF5734" evidence="2">
    <location>
        <begin position="16"/>
        <end position="97"/>
    </location>
</feature>
<feature type="compositionally biased region" description="Polar residues" evidence="1">
    <location>
        <begin position="147"/>
        <end position="158"/>
    </location>
</feature>
<feature type="region of interest" description="Disordered" evidence="1">
    <location>
        <begin position="1"/>
        <end position="29"/>
    </location>
</feature>
<evidence type="ECO:0000259" key="2">
    <source>
        <dbReference type="Pfam" id="PF19005"/>
    </source>
</evidence>
<organism evidence="3 4">
    <name type="scientific">Taenia crassiceps</name>
    <dbReference type="NCBI Taxonomy" id="6207"/>
    <lineage>
        <taxon>Eukaryota</taxon>
        <taxon>Metazoa</taxon>
        <taxon>Spiralia</taxon>
        <taxon>Lophotrochozoa</taxon>
        <taxon>Platyhelminthes</taxon>
        <taxon>Cestoda</taxon>
        <taxon>Eucestoda</taxon>
        <taxon>Cyclophyllidea</taxon>
        <taxon>Taeniidae</taxon>
        <taxon>Taenia</taxon>
    </lineage>
</organism>
<sequence length="383" mass="42100">MSQIGFSSEDSRVRAEEGSRTKGTNRNGVALSTRRMFSLDAFDSHPYDLLLSEMGKALKSEKKNVITACGVDGRKATLITLQFETEEEFSKAFGILEKYAKSKNAEAGSQGQEKASEVKLQPELGLNKTGDVPFESRAARTVKNPNFDSYRFNANSPGDSQSSSLQDSLSITALTLTNNESSSSCTDGELTVPAKNFIKNDENQFDDNSLKRCPLPSRRGNQRQLVSSSPTSKNIINPLPPVKIVRRPEKRFGQGKSHRSLSSTSESSSGTNLPQLGLQRPPTQNSKYRMIPVQLPNSRAQSSSCSDSSRSASSCSSGYCETCCSSSSDSTVQFFKGVKFIIPRRSHQHFKSTIDSVWVCSEPDDRGKSKTPSHYRKPCLCFH</sequence>
<feature type="compositionally biased region" description="Polar residues" evidence="1">
    <location>
        <begin position="222"/>
        <end position="235"/>
    </location>
</feature>
<feature type="compositionally biased region" description="Low complexity" evidence="1">
    <location>
        <begin position="260"/>
        <end position="269"/>
    </location>
</feature>
<evidence type="ECO:0000313" key="3">
    <source>
        <dbReference type="EMBL" id="KAL5113018.1"/>
    </source>
</evidence>
<protein>
    <recommendedName>
        <fullName evidence="2">DUF5734 domain-containing protein</fullName>
    </recommendedName>
</protein>
<feature type="compositionally biased region" description="Basic and acidic residues" evidence="1">
    <location>
        <begin position="9"/>
        <end position="20"/>
    </location>
</feature>
<evidence type="ECO:0000256" key="1">
    <source>
        <dbReference type="SAM" id="MobiDB-lite"/>
    </source>
</evidence>
<feature type="region of interest" description="Disordered" evidence="1">
    <location>
        <begin position="105"/>
        <end position="140"/>
    </location>
</feature>
<evidence type="ECO:0000313" key="4">
    <source>
        <dbReference type="Proteomes" id="UP001651158"/>
    </source>
</evidence>
<dbReference type="EMBL" id="JAKROA010000001">
    <property type="protein sequence ID" value="KAL5113018.1"/>
    <property type="molecule type" value="Genomic_DNA"/>
</dbReference>
<accession>A0ABR4QVZ0</accession>
<reference evidence="3 4" key="1">
    <citation type="journal article" date="2022" name="Front. Cell. Infect. Microbiol.">
        <title>The Genomes of Two Strains of Taenia crassiceps the Animal Model for the Study of Human Cysticercosis.</title>
        <authorList>
            <person name="Bobes R.J."/>
            <person name="Estrada K."/>
            <person name="Rios-Valencia D.G."/>
            <person name="Calderon-Gallegos A."/>
            <person name="de la Torre P."/>
            <person name="Carrero J.C."/>
            <person name="Sanchez-Flores A."/>
            <person name="Laclette J.P."/>
        </authorList>
    </citation>
    <scope>NUCLEOTIDE SEQUENCE [LARGE SCALE GENOMIC DNA]</scope>
    <source>
        <strain evidence="3">WFUcys</strain>
    </source>
</reference>
<dbReference type="Pfam" id="PF19005">
    <property type="entry name" value="DUF5734"/>
    <property type="match status" value="1"/>
</dbReference>
<name>A0ABR4QVZ0_9CEST</name>
<gene>
    <name evidence="3" type="ORF">TcWFU_009907</name>
</gene>
<proteinExistence type="predicted"/>
<dbReference type="InterPro" id="IPR043792">
    <property type="entry name" value="DUF5734"/>
</dbReference>
<keyword evidence="4" id="KW-1185">Reference proteome</keyword>
<feature type="region of interest" description="Disordered" evidence="1">
    <location>
        <begin position="203"/>
        <end position="284"/>
    </location>
</feature>
<comment type="caution">
    <text evidence="3">The sequence shown here is derived from an EMBL/GenBank/DDBJ whole genome shotgun (WGS) entry which is preliminary data.</text>
</comment>
<feature type="region of interest" description="Disordered" evidence="1">
    <location>
        <begin position="147"/>
        <end position="166"/>
    </location>
</feature>
<dbReference type="Proteomes" id="UP001651158">
    <property type="component" value="Unassembled WGS sequence"/>
</dbReference>